<dbReference type="InterPro" id="IPR008979">
    <property type="entry name" value="Galactose-bd-like_sf"/>
</dbReference>
<evidence type="ECO:0000313" key="2">
    <source>
        <dbReference type="Proteomes" id="UP000549394"/>
    </source>
</evidence>
<reference evidence="1 2" key="1">
    <citation type="submission" date="2020-08" db="EMBL/GenBank/DDBJ databases">
        <authorList>
            <person name="Hejnol A."/>
        </authorList>
    </citation>
    <scope>NUCLEOTIDE SEQUENCE [LARGE SCALE GENOMIC DNA]</scope>
</reference>
<dbReference type="OrthoDB" id="6158912at2759"/>
<keyword evidence="2" id="KW-1185">Reference proteome</keyword>
<protein>
    <submittedName>
        <fullName evidence="1">DgyrCDS11256</fullName>
    </submittedName>
</protein>
<dbReference type="SUPFAM" id="SSF49785">
    <property type="entry name" value="Galactose-binding domain-like"/>
    <property type="match status" value="1"/>
</dbReference>
<proteinExistence type="predicted"/>
<dbReference type="AlphaFoldDB" id="A0A7I8W7L6"/>
<gene>
    <name evidence="1" type="ORF">DGYR_LOCUS10604</name>
</gene>
<evidence type="ECO:0000313" key="1">
    <source>
        <dbReference type="EMBL" id="CAD5122854.1"/>
    </source>
</evidence>
<accession>A0A7I8W7L6</accession>
<comment type="caution">
    <text evidence="1">The sequence shown here is derived from an EMBL/GenBank/DDBJ whole genome shotgun (WGS) entry which is preliminary data.</text>
</comment>
<name>A0A7I8W7L6_9ANNE</name>
<dbReference type="Gene3D" id="2.60.120.260">
    <property type="entry name" value="Galactose-binding domain-like"/>
    <property type="match status" value="1"/>
</dbReference>
<dbReference type="Proteomes" id="UP000549394">
    <property type="component" value="Unassembled WGS sequence"/>
</dbReference>
<dbReference type="EMBL" id="CAJFCJ010000018">
    <property type="protein sequence ID" value="CAD5122854.1"/>
    <property type="molecule type" value="Genomic_DNA"/>
</dbReference>
<organism evidence="1 2">
    <name type="scientific">Dimorphilus gyrociliatus</name>
    <dbReference type="NCBI Taxonomy" id="2664684"/>
    <lineage>
        <taxon>Eukaryota</taxon>
        <taxon>Metazoa</taxon>
        <taxon>Spiralia</taxon>
        <taxon>Lophotrochozoa</taxon>
        <taxon>Annelida</taxon>
        <taxon>Polychaeta</taxon>
        <taxon>Polychaeta incertae sedis</taxon>
        <taxon>Dinophilidae</taxon>
        <taxon>Dimorphilus</taxon>
    </lineage>
</organism>
<sequence>MVDLKNIYKIISVCLLNRGDHQFYTLLKNFDILLKQYPFDDDENDKLCGSWGSTPVKKSVNFLSDYECLNCSSNAIGSFLQIRAQFLNTFVGMCDVKVYGELVEKRDFQIISLSHSENFDKTFSLTKLRDEKYETIFSMERENDVFFRLDFMENIRVYGVIITCRRGMTQ</sequence>